<evidence type="ECO:0000256" key="1">
    <source>
        <dbReference type="SAM" id="SignalP"/>
    </source>
</evidence>
<protein>
    <submittedName>
        <fullName evidence="2">Uncharacterized protein</fullName>
    </submittedName>
</protein>
<feature type="signal peptide" evidence="1">
    <location>
        <begin position="1"/>
        <end position="30"/>
    </location>
</feature>
<dbReference type="AlphaFoldDB" id="A0A433Q8D2"/>
<reference evidence="2 3" key="1">
    <citation type="journal article" date="2018" name="New Phytol.">
        <title>Phylogenomics of Endogonaceae and evolution of mycorrhizas within Mucoromycota.</title>
        <authorList>
            <person name="Chang Y."/>
            <person name="Desiro A."/>
            <person name="Na H."/>
            <person name="Sandor L."/>
            <person name="Lipzen A."/>
            <person name="Clum A."/>
            <person name="Barry K."/>
            <person name="Grigoriev I.V."/>
            <person name="Martin F.M."/>
            <person name="Stajich J.E."/>
            <person name="Smith M.E."/>
            <person name="Bonito G."/>
            <person name="Spatafora J.W."/>
        </authorList>
    </citation>
    <scope>NUCLEOTIDE SEQUENCE [LARGE SCALE GENOMIC DNA]</scope>
    <source>
        <strain evidence="2 3">AD002</strain>
    </source>
</reference>
<evidence type="ECO:0000313" key="2">
    <source>
        <dbReference type="EMBL" id="RUS26044.1"/>
    </source>
</evidence>
<keyword evidence="1" id="KW-0732">Signal</keyword>
<gene>
    <name evidence="2" type="ORF">BC938DRAFT_471299</name>
</gene>
<proteinExistence type="predicted"/>
<keyword evidence="3" id="KW-1185">Reference proteome</keyword>
<feature type="chain" id="PRO_5019126901" evidence="1">
    <location>
        <begin position="31"/>
        <end position="524"/>
    </location>
</feature>
<name>A0A433Q8D2_9FUNG</name>
<organism evidence="2 3">
    <name type="scientific">Jimgerdemannia flammicorona</name>
    <dbReference type="NCBI Taxonomy" id="994334"/>
    <lineage>
        <taxon>Eukaryota</taxon>
        <taxon>Fungi</taxon>
        <taxon>Fungi incertae sedis</taxon>
        <taxon>Mucoromycota</taxon>
        <taxon>Mucoromycotina</taxon>
        <taxon>Endogonomycetes</taxon>
        <taxon>Endogonales</taxon>
        <taxon>Endogonaceae</taxon>
        <taxon>Jimgerdemannia</taxon>
    </lineage>
</organism>
<evidence type="ECO:0000313" key="3">
    <source>
        <dbReference type="Proteomes" id="UP000274822"/>
    </source>
</evidence>
<sequence>MAALRSRLLSGGGGALLLVFDLEAIALGDGLSGEVEIDRLLALVGTLHGGSADGFGGELGLDDGTVVLGVRLGGEDGAGEEAGDKGVGAAGAHEVDKVRRERVQVLLEEPVGRVVNGAGEVVDAEREGMTGFGERRVCRELSLEARQQVRVRGVRGAGLEPRRLAVEEADHASKIRLLLRILLLRYLLDAASVIHGDDGRQRDTVAGHDGVYACVVVEQLVDDELLSALISEIDTELLERVVLEILEAELVEDAHEVGGLAAKAELGVDGLNDPREEHAVEGTGEGVALLGGAGGVQEDGAKLLTDQLELVGQGGLELDGRDAEHGGHLFQDIAITNAARILRCLGVVTVVDELEVKDGGEQLEDLHGGLGLETTALESSLEVAEGDLVVHVCHLNDLGLGQVVEVLGRKVDVEGVFLVDAGASEHGVESVVGPLVARDLRDARLVEEVGQGLGADNAAAFVELQLLELAEPGRRTILHGSRVAEAFRDGLRIDDLLLDLCLFLAVGREEEELVDEVVVRRRFT</sequence>
<dbReference type="Proteomes" id="UP000274822">
    <property type="component" value="Unassembled WGS sequence"/>
</dbReference>
<dbReference type="EMBL" id="RBNJ01011343">
    <property type="protein sequence ID" value="RUS26044.1"/>
    <property type="molecule type" value="Genomic_DNA"/>
</dbReference>
<comment type="caution">
    <text evidence="2">The sequence shown here is derived from an EMBL/GenBank/DDBJ whole genome shotgun (WGS) entry which is preliminary data.</text>
</comment>
<accession>A0A433Q8D2</accession>